<evidence type="ECO:0000256" key="4">
    <source>
        <dbReference type="ARBA" id="ARBA00022728"/>
    </source>
</evidence>
<dbReference type="GeneID" id="80873602"/>
<dbReference type="GO" id="GO:0005686">
    <property type="term" value="C:U2 snRNP"/>
    <property type="evidence" value="ECO:0007669"/>
    <property type="project" value="TreeGrafter"/>
</dbReference>
<dbReference type="GO" id="GO:0005687">
    <property type="term" value="C:U4 snRNP"/>
    <property type="evidence" value="ECO:0007669"/>
    <property type="project" value="TreeGrafter"/>
</dbReference>
<organism evidence="11 12">
    <name type="scientific">Schizosaccharomyces osmophilus</name>
    <dbReference type="NCBI Taxonomy" id="2545709"/>
    <lineage>
        <taxon>Eukaryota</taxon>
        <taxon>Fungi</taxon>
        <taxon>Dikarya</taxon>
        <taxon>Ascomycota</taxon>
        <taxon>Taphrinomycotina</taxon>
        <taxon>Schizosaccharomycetes</taxon>
        <taxon>Schizosaccharomycetales</taxon>
        <taxon>Schizosaccharomycetaceae</taxon>
        <taxon>Schizosaccharomyces</taxon>
    </lineage>
</organism>
<evidence type="ECO:0000256" key="3">
    <source>
        <dbReference type="ARBA" id="ARBA00022664"/>
    </source>
</evidence>
<dbReference type="Pfam" id="PF01423">
    <property type="entry name" value="LSM"/>
    <property type="match status" value="1"/>
</dbReference>
<keyword evidence="3 9" id="KW-0507">mRNA processing</keyword>
<dbReference type="GO" id="GO:0005682">
    <property type="term" value="C:U5 snRNP"/>
    <property type="evidence" value="ECO:0007669"/>
    <property type="project" value="TreeGrafter"/>
</dbReference>
<dbReference type="GO" id="GO:0005685">
    <property type="term" value="C:U1 snRNP"/>
    <property type="evidence" value="ECO:0007669"/>
    <property type="project" value="TreeGrafter"/>
</dbReference>
<dbReference type="PANTHER" id="PTHR10553">
    <property type="entry name" value="SMALL NUCLEAR RIBONUCLEOPROTEIN"/>
    <property type="match status" value="1"/>
</dbReference>
<comment type="function">
    <text evidence="9">Plays a role in pre-mRNA splicing.</text>
</comment>
<dbReference type="GO" id="GO:0034719">
    <property type="term" value="C:SMN-Sm protein complex"/>
    <property type="evidence" value="ECO:0007669"/>
    <property type="project" value="TreeGrafter"/>
</dbReference>
<dbReference type="CDD" id="cd01719">
    <property type="entry name" value="Sm_G"/>
    <property type="match status" value="1"/>
</dbReference>
<dbReference type="Proteomes" id="UP001212411">
    <property type="component" value="Chromosome 1"/>
</dbReference>
<evidence type="ECO:0000256" key="2">
    <source>
        <dbReference type="ARBA" id="ARBA00006850"/>
    </source>
</evidence>
<keyword evidence="8 9" id="KW-0687">Ribonucleoprotein</keyword>
<dbReference type="InterPro" id="IPR034098">
    <property type="entry name" value="Sm_G"/>
</dbReference>
<evidence type="ECO:0000313" key="12">
    <source>
        <dbReference type="Proteomes" id="UP001212411"/>
    </source>
</evidence>
<dbReference type="GO" id="GO:0097526">
    <property type="term" value="C:spliceosomal tri-snRNP complex"/>
    <property type="evidence" value="ECO:0007669"/>
    <property type="project" value="TreeGrafter"/>
</dbReference>
<dbReference type="AlphaFoldDB" id="A0AAE9WBZ0"/>
<dbReference type="SMART" id="SM00651">
    <property type="entry name" value="Sm"/>
    <property type="match status" value="1"/>
</dbReference>
<keyword evidence="6 9" id="KW-0508">mRNA splicing</keyword>
<dbReference type="PIRSF" id="PIRSF037188">
    <property type="entry name" value="U6_snRNA_Lsm7"/>
    <property type="match status" value="1"/>
</dbReference>
<dbReference type="RefSeq" id="XP_056036894.1">
    <property type="nucleotide sequence ID" value="XM_056178913.1"/>
</dbReference>
<proteinExistence type="inferred from homology"/>
<comment type="similarity">
    <text evidence="2 9">Belongs to the snRNP Sm proteins family.</text>
</comment>
<evidence type="ECO:0000256" key="9">
    <source>
        <dbReference type="RuleBase" id="RU365052"/>
    </source>
</evidence>
<dbReference type="EMBL" id="CP115611">
    <property type="protein sequence ID" value="WBW72651.1"/>
    <property type="molecule type" value="Genomic_DNA"/>
</dbReference>
<dbReference type="GO" id="GO:0003723">
    <property type="term" value="F:RNA binding"/>
    <property type="evidence" value="ECO:0007669"/>
    <property type="project" value="UniProtKB-UniRule"/>
</dbReference>
<evidence type="ECO:0000256" key="1">
    <source>
        <dbReference type="ARBA" id="ARBA00004123"/>
    </source>
</evidence>
<evidence type="ECO:0000256" key="6">
    <source>
        <dbReference type="ARBA" id="ARBA00023187"/>
    </source>
</evidence>
<keyword evidence="5 9" id="KW-0694">RNA-binding</keyword>
<keyword evidence="12" id="KW-1185">Reference proteome</keyword>
<dbReference type="GO" id="GO:0071013">
    <property type="term" value="C:catalytic step 2 spliceosome"/>
    <property type="evidence" value="ECO:0007669"/>
    <property type="project" value="TreeGrafter"/>
</dbReference>
<name>A0AAE9WBZ0_9SCHI</name>
<dbReference type="GO" id="GO:0071011">
    <property type="term" value="C:precatalytic spliceosome"/>
    <property type="evidence" value="ECO:0007669"/>
    <property type="project" value="TreeGrafter"/>
</dbReference>
<dbReference type="GO" id="GO:0000387">
    <property type="term" value="P:spliceosomal snRNP assembly"/>
    <property type="evidence" value="ECO:0007669"/>
    <property type="project" value="UniProtKB-UniRule"/>
</dbReference>
<evidence type="ECO:0000259" key="10">
    <source>
        <dbReference type="PROSITE" id="PS52002"/>
    </source>
</evidence>
<evidence type="ECO:0000256" key="7">
    <source>
        <dbReference type="ARBA" id="ARBA00023242"/>
    </source>
</evidence>
<dbReference type="InterPro" id="IPR010920">
    <property type="entry name" value="LSM_dom_sf"/>
</dbReference>
<dbReference type="InterPro" id="IPR044641">
    <property type="entry name" value="Lsm7/SmG-like"/>
</dbReference>
<protein>
    <recommendedName>
        <fullName evidence="9">Small nuclear ribonucleoprotein G</fullName>
        <shortName evidence="9">snRNP-G</shortName>
    </recommendedName>
</protein>
<dbReference type="FunFam" id="2.30.30.100:FF:000019">
    <property type="entry name" value="Small nuclear ribonucleoprotein G"/>
    <property type="match status" value="1"/>
</dbReference>
<feature type="domain" description="Sm" evidence="10">
    <location>
        <begin position="4"/>
        <end position="76"/>
    </location>
</feature>
<keyword evidence="7 9" id="KW-0539">Nucleus</keyword>
<dbReference type="SUPFAM" id="SSF50182">
    <property type="entry name" value="Sm-like ribonucleoproteins"/>
    <property type="match status" value="1"/>
</dbReference>
<dbReference type="InterPro" id="IPR001163">
    <property type="entry name" value="Sm_dom_euk/arc"/>
</dbReference>
<dbReference type="GO" id="GO:0071004">
    <property type="term" value="C:U2-type prespliceosome"/>
    <property type="evidence" value="ECO:0007669"/>
    <property type="project" value="TreeGrafter"/>
</dbReference>
<accession>A0AAE9WBZ0</accession>
<dbReference type="Gene3D" id="2.30.30.100">
    <property type="match status" value="1"/>
</dbReference>
<dbReference type="InterPro" id="IPR047575">
    <property type="entry name" value="Sm"/>
</dbReference>
<keyword evidence="4 9" id="KW-0747">Spliceosome</keyword>
<evidence type="ECO:0000256" key="5">
    <source>
        <dbReference type="ARBA" id="ARBA00022884"/>
    </source>
</evidence>
<sequence>MSKASVPDLKKYLDKQVFVQLNGSRKVYGVLRGYDIFLNIVLEDTTEEKANGEKVKIGSVTIRGNSVIMIEALEKIS</sequence>
<evidence type="ECO:0000313" key="11">
    <source>
        <dbReference type="EMBL" id="WBW72651.1"/>
    </source>
</evidence>
<comment type="subcellular location">
    <subcellularLocation>
        <location evidence="1 9">Nucleus</location>
    </subcellularLocation>
</comment>
<dbReference type="PROSITE" id="PS52002">
    <property type="entry name" value="SM"/>
    <property type="match status" value="1"/>
</dbReference>
<reference evidence="11 12" key="1">
    <citation type="journal article" date="2023" name="G3 (Bethesda)">
        <title>A high-quality reference genome for the fission yeast Schizosaccharomyces osmophilus.</title>
        <authorList>
            <person name="Jia G.S."/>
            <person name="Zhang W.C."/>
            <person name="Liang Y."/>
            <person name="Liu X.H."/>
            <person name="Rhind N."/>
            <person name="Pidoux A."/>
            <person name="Brysch-Herzberg M."/>
            <person name="Du L.L."/>
        </authorList>
    </citation>
    <scope>NUCLEOTIDE SEQUENCE [LARGE SCALE GENOMIC DNA]</scope>
    <source>
        <strain evidence="11 12">CBS 15793</strain>
    </source>
</reference>
<evidence type="ECO:0000256" key="8">
    <source>
        <dbReference type="ARBA" id="ARBA00023274"/>
    </source>
</evidence>
<gene>
    <name evidence="11" type="primary">smg1</name>
    <name evidence="11" type="ORF">SOMG_00115</name>
</gene>
<dbReference type="PANTHER" id="PTHR10553:SF2">
    <property type="entry name" value="SMALL NUCLEAR RIBONUCLEOPROTEIN G"/>
    <property type="match status" value="1"/>
</dbReference>
<dbReference type="KEGG" id="som:SOMG_00115"/>